<organism evidence="1 2">
    <name type="scientific">Amycolatopsis methanolica 239</name>
    <dbReference type="NCBI Taxonomy" id="1068978"/>
    <lineage>
        <taxon>Bacteria</taxon>
        <taxon>Bacillati</taxon>
        <taxon>Actinomycetota</taxon>
        <taxon>Actinomycetes</taxon>
        <taxon>Pseudonocardiales</taxon>
        <taxon>Pseudonocardiaceae</taxon>
        <taxon>Amycolatopsis</taxon>
        <taxon>Amycolatopsis methanolica group</taxon>
    </lineage>
</organism>
<accession>A0A076MP13</accession>
<dbReference type="KEGG" id="amq:AMETH_2556"/>
<gene>
    <name evidence="1" type="ORF">AMETH_2556</name>
</gene>
<dbReference type="STRING" id="1068978.AMETH_2556"/>
<evidence type="ECO:0000313" key="2">
    <source>
        <dbReference type="Proteomes" id="UP000062973"/>
    </source>
</evidence>
<dbReference type="NCBIfam" id="TIGR00026">
    <property type="entry name" value="hi_GC_TIGR00026"/>
    <property type="match status" value="1"/>
</dbReference>
<dbReference type="OrthoDB" id="3778270at2"/>
<dbReference type="InterPro" id="IPR004378">
    <property type="entry name" value="F420H2_quin_Rdtase"/>
</dbReference>
<evidence type="ECO:0008006" key="3">
    <source>
        <dbReference type="Google" id="ProtNLM"/>
    </source>
</evidence>
<dbReference type="GO" id="GO:0016491">
    <property type="term" value="F:oxidoreductase activity"/>
    <property type="evidence" value="ECO:0007669"/>
    <property type="project" value="InterPro"/>
</dbReference>
<dbReference type="RefSeq" id="WP_017981868.1">
    <property type="nucleotide sequence ID" value="NZ_AQUL01000001.1"/>
</dbReference>
<dbReference type="InterPro" id="IPR012349">
    <property type="entry name" value="Split_barrel_FMN-bd"/>
</dbReference>
<proteinExistence type="predicted"/>
<dbReference type="AlphaFoldDB" id="A0A076MP13"/>
<sequence length="126" mass="13794">MVLSKRVARFNRVATNRVLGPLTKGLPGFGTIVHRGRKSGRTYRTPVNVFRAGDGFVVALTYGPQADWVRNVLAAGGCGIEMRGQVVETTRPRLVHDEKRTSMPAGVRQVLSVVGVTDFLFLDRVS</sequence>
<dbReference type="EMBL" id="CP009110">
    <property type="protein sequence ID" value="AIJ22648.1"/>
    <property type="molecule type" value="Genomic_DNA"/>
</dbReference>
<evidence type="ECO:0000313" key="1">
    <source>
        <dbReference type="EMBL" id="AIJ22648.1"/>
    </source>
</evidence>
<dbReference type="HOGENOM" id="CLU_141082_0_0_11"/>
<dbReference type="PATRIC" id="fig|1068978.7.peg.2731"/>
<dbReference type="Proteomes" id="UP000062973">
    <property type="component" value="Chromosome"/>
</dbReference>
<name>A0A076MP13_AMYME</name>
<keyword evidence="2" id="KW-1185">Reference proteome</keyword>
<dbReference type="Gene3D" id="2.30.110.10">
    <property type="entry name" value="Electron Transport, Fmn-binding Protein, Chain A"/>
    <property type="match status" value="1"/>
</dbReference>
<protein>
    <recommendedName>
        <fullName evidence="3">Deazaflavin-dependent nitroreductase family protein</fullName>
    </recommendedName>
</protein>
<dbReference type="eggNOG" id="ENOG5032Z8Q">
    <property type="taxonomic scope" value="Bacteria"/>
</dbReference>
<dbReference type="Pfam" id="PF04075">
    <property type="entry name" value="F420H2_quin_red"/>
    <property type="match status" value="1"/>
</dbReference>
<reference evidence="1 2" key="1">
    <citation type="submission" date="2014-07" db="EMBL/GenBank/DDBJ databases">
        <title>Whole Genome Sequence of the Amycolatopsis methanolica 239.</title>
        <authorList>
            <person name="Tang B."/>
        </authorList>
    </citation>
    <scope>NUCLEOTIDE SEQUENCE [LARGE SCALE GENOMIC DNA]</scope>
    <source>
        <strain evidence="1 2">239</strain>
    </source>
</reference>